<dbReference type="InterPro" id="IPR042537">
    <property type="entry name" value="Nucleoporin_Nup155_C_2"/>
</dbReference>
<dbReference type="GO" id="GO:0044611">
    <property type="term" value="C:nuclear pore inner ring"/>
    <property type="evidence" value="ECO:0007669"/>
    <property type="project" value="TreeGrafter"/>
</dbReference>
<dbReference type="Gene3D" id="1.20.120.1880">
    <property type="entry name" value="Nucleoporin, helical C-terminal domain"/>
    <property type="match status" value="1"/>
</dbReference>
<dbReference type="InterPro" id="IPR042533">
    <property type="entry name" value="Nucleoporin_Nup155_C_1"/>
</dbReference>
<dbReference type="InterPro" id="IPR004870">
    <property type="entry name" value="Nucleoporin_Nup155"/>
</dbReference>
<dbReference type="GO" id="GO:0006606">
    <property type="term" value="P:protein import into nucleus"/>
    <property type="evidence" value="ECO:0007669"/>
    <property type="project" value="TreeGrafter"/>
</dbReference>
<sequence length="1506" mass="163553">MSAYLRGETPGPSSAAQPWRWQSDATAGFLSPTDLFQSMNSSQKQDTTTPPFLHLQGNLSQQSPLHSARLGSARPHFGDIGLRTSPNSRTKTSGQPAVLKNADGVGLGAASRSGLSVAPDISVESKPSARDTHTSSDSSSAWKSIKKVVGEDSKAGSDLLNLLNASPLESAYSFHQHGWPAQIRALTPVMNEFPPLVVERHSSCNLVCFCGAFPAIRRAWASVDNSLFLWRYDKRNDVPIEYSGEEAAICAVGLVKPHPGVFVEAIQHVLVLCTTVEIVLLGVSCGRGSGGSGDQWHELSLQPLPLYTIPSDNAVMTCVAPTASGRIFLGGSDGHLYEILYSNGDGWRQRRCSKVCHSSGLSNLLPSIVQSLLNSKPSPIAEIVVDEDRHILYTRSQGSGGNQPAIQVWDLGPAGKDTPRLVAKCSDVVIEACLHARCGKEVFGRTGGSKPGIAAISPIAPHDSRRLHLLVVLTDGRRVFFSTSDQDGGRPQFLKAAFVRTAIPHPVSAPPGQMNTPMRRLDPQSTSSVHVTSGTYSNGVLLLSESFSDQRATKLLAVGRDLSAPPLGPMHGLYMMPGQFSSLRESVVELEDCHIPGDAMAIVPVPSDSLWGERYVENLSTQHLQPRQQFVLVSTTGVLELERRRPVDILQVLLEDRATERVEEFFRVYGPGESAAMCLMLIISPIGSVPTAVSQMAQQVFESQHFTGEPMMSDSGVSGYGQDSSAGAFNMGRPVLEPQFKSSGAHEGLCLFVARLVRPVWEKQILVPTKGSPGFVQCPFSVLQLESLEQSLRGLQKYLASYLKRRPSRSSSRGGYAEGRGLWSARENQAVAGGVMWDTLGSGRGGLEDGDAQAKRRRLEDAATMEERSVRLVRACVGRAAEGLYLLRTLLQHHVGRLVARLPDAIKAQVTTLSFRELVCGAHGEEAASHLISALVSEHIAAAGGVSDDLAARLSSGCPSYFKEEDRVFYKASGLLQQAESSDPERAAGLTQEALRMLMQVPGACSLGQVVPQLSHLGCYEGVVNLPIKAAGALDPGNMAARPGTEGDNARARRETCYSHTISVLRFLVSSDDSDKENRMTEEQRLKNKKALLKAAMRSEDTFFLEVLFREMIALGLGADLLQLDSKAARHLEAYLRKAGGLAGASPGMALAPLGASQVEHLELLAKVYVSLGSFGSAAQVHMALAERRNGPGEMSVSLERRCRHFEEAALQAKSHGDVGLIDDIDAKLTISRFQKRIAERLYSGASEHRLQPKQLEELREGPKGISELFNDYARQAEMWDLCLEIVGFSMQDLDSSGVVAGLWDWYLLQGVRQAQRGSDLEEACSRVEALGVKLSTSDQAFPMEHVLLRLHQLAIGAWPEDSEGVQQDQPRHSEQRIATAAVQAAKGSTDKVRRAYDDLLRRREGDPFGRELQRSDMRLQILQSLLQVVMRAKIGIQERYEGGDLSARLSWSREAREAGQLAEACERYSGQAARLHGIGSAPAEHVSSSFKELQGELEAIVARYR</sequence>
<dbReference type="PANTHER" id="PTHR10350:SF6">
    <property type="entry name" value="NUCLEAR PORE COMPLEX PROTEIN NUP155"/>
    <property type="match status" value="1"/>
</dbReference>
<comment type="subcellular location">
    <subcellularLocation>
        <location evidence="1">Nucleus</location>
    </subcellularLocation>
</comment>
<dbReference type="Gene3D" id="1.25.40.440">
    <property type="entry name" value="Nucleoporin, helical domain, central subdomain"/>
    <property type="match status" value="1"/>
</dbReference>
<feature type="domain" description="Nucleoporin Nup133/Nup155-like C-terminal" evidence="6">
    <location>
        <begin position="743"/>
        <end position="1422"/>
    </location>
</feature>
<dbReference type="PANTHER" id="PTHR10350">
    <property type="entry name" value="NUCLEAR PORE COMPLEX PROTEIN NUP155"/>
    <property type="match status" value="1"/>
</dbReference>
<gene>
    <name evidence="8" type="primary">NUP155</name>
    <name evidence="8" type="ORF">TSPGSL018_8712</name>
</gene>
<dbReference type="EMBL" id="GBEZ01017940">
    <property type="protein sequence ID" value="JAC68444.1"/>
    <property type="molecule type" value="Transcribed_RNA"/>
</dbReference>
<evidence type="ECO:0000259" key="7">
    <source>
        <dbReference type="Pfam" id="PF08801"/>
    </source>
</evidence>
<proteinExistence type="inferred from homology"/>
<comment type="similarity">
    <text evidence="2">Belongs to the non-repetitive/WGA-negative nucleoporin family.</text>
</comment>
<feature type="domain" description="Nucleoporin Nup133/Nup155-like N-terminal" evidence="7">
    <location>
        <begin position="191"/>
        <end position="639"/>
    </location>
</feature>
<dbReference type="InterPro" id="IPR042538">
    <property type="entry name" value="Nucleoporin_Nup155_C_3"/>
</dbReference>
<feature type="compositionally biased region" description="Polar residues" evidence="5">
    <location>
        <begin position="34"/>
        <end position="50"/>
    </location>
</feature>
<dbReference type="Pfam" id="PF03177">
    <property type="entry name" value="Nucleoporin_C"/>
    <property type="match status" value="1"/>
</dbReference>
<accession>A0A061RCC2</accession>
<dbReference type="Gene3D" id="1.20.58.1780">
    <property type="match status" value="1"/>
</dbReference>
<reference evidence="8" key="1">
    <citation type="submission" date="2014-05" db="EMBL/GenBank/DDBJ databases">
        <title>The transcriptome of the halophilic microalga Tetraselmis sp. GSL018 isolated from the Great Salt Lake, Utah.</title>
        <authorList>
            <person name="Jinkerson R.E."/>
            <person name="D'Adamo S."/>
            <person name="Posewitz M.C."/>
        </authorList>
    </citation>
    <scope>NUCLEOTIDE SEQUENCE</scope>
    <source>
        <strain evidence="8">GSL018</strain>
    </source>
</reference>
<dbReference type="GO" id="GO:0036228">
    <property type="term" value="P:protein localization to nuclear inner membrane"/>
    <property type="evidence" value="ECO:0007669"/>
    <property type="project" value="TreeGrafter"/>
</dbReference>
<organism evidence="8">
    <name type="scientific">Tetraselmis sp. GSL018</name>
    <dbReference type="NCBI Taxonomy" id="582737"/>
    <lineage>
        <taxon>Eukaryota</taxon>
        <taxon>Viridiplantae</taxon>
        <taxon>Chlorophyta</taxon>
        <taxon>core chlorophytes</taxon>
        <taxon>Chlorodendrophyceae</taxon>
        <taxon>Chlorodendrales</taxon>
        <taxon>Chlorodendraceae</taxon>
        <taxon>Tetraselmis</taxon>
    </lineage>
</organism>
<evidence type="ECO:0000313" key="8">
    <source>
        <dbReference type="EMBL" id="JAC68444.1"/>
    </source>
</evidence>
<dbReference type="GO" id="GO:0000972">
    <property type="term" value="P:transcription-dependent tethering of RNA polymerase II gene DNA at nuclear periphery"/>
    <property type="evidence" value="ECO:0007669"/>
    <property type="project" value="TreeGrafter"/>
</dbReference>
<dbReference type="GO" id="GO:0006405">
    <property type="term" value="P:RNA export from nucleus"/>
    <property type="evidence" value="ECO:0007669"/>
    <property type="project" value="TreeGrafter"/>
</dbReference>
<keyword evidence="3" id="KW-0813">Transport</keyword>
<name>A0A061RCC2_9CHLO</name>
<evidence type="ECO:0000256" key="5">
    <source>
        <dbReference type="SAM" id="MobiDB-lite"/>
    </source>
</evidence>
<dbReference type="Gene3D" id="1.25.40.450">
    <property type="entry name" value="Nucleoporin, helical domain, N-terminal subdomain"/>
    <property type="match status" value="1"/>
</dbReference>
<protein>
    <submittedName>
        <fullName evidence="8">Nuclear pore complex protein Nup155</fullName>
    </submittedName>
</protein>
<feature type="region of interest" description="Disordered" evidence="5">
    <location>
        <begin position="118"/>
        <end position="143"/>
    </location>
</feature>
<evidence type="ECO:0000256" key="3">
    <source>
        <dbReference type="ARBA" id="ARBA00022448"/>
    </source>
</evidence>
<dbReference type="GO" id="GO:0017056">
    <property type="term" value="F:structural constituent of nuclear pore"/>
    <property type="evidence" value="ECO:0007669"/>
    <property type="project" value="InterPro"/>
</dbReference>
<dbReference type="Pfam" id="PF08801">
    <property type="entry name" value="Nucleoporin_N"/>
    <property type="match status" value="1"/>
</dbReference>
<feature type="compositionally biased region" description="Polar residues" evidence="5">
    <location>
        <begin position="84"/>
        <end position="95"/>
    </location>
</feature>
<evidence type="ECO:0000256" key="2">
    <source>
        <dbReference type="ARBA" id="ARBA00007373"/>
    </source>
</evidence>
<dbReference type="InterPro" id="IPR014908">
    <property type="entry name" value="Nucleoporin_Nup133/Nup155_N"/>
</dbReference>
<evidence type="ECO:0000256" key="1">
    <source>
        <dbReference type="ARBA" id="ARBA00004123"/>
    </source>
</evidence>
<evidence type="ECO:0000259" key="6">
    <source>
        <dbReference type="Pfam" id="PF03177"/>
    </source>
</evidence>
<feature type="region of interest" description="Disordered" evidence="5">
    <location>
        <begin position="1"/>
        <end position="101"/>
    </location>
</feature>
<evidence type="ECO:0000256" key="4">
    <source>
        <dbReference type="ARBA" id="ARBA00023242"/>
    </source>
</evidence>
<keyword evidence="4" id="KW-0539">Nucleus</keyword>
<dbReference type="InterPro" id="IPR007187">
    <property type="entry name" value="Nucleoporin_Nup133/Nup155_C"/>
</dbReference>